<evidence type="ECO:0000313" key="2">
    <source>
        <dbReference type="EMBL" id="MBP1918440.1"/>
    </source>
</evidence>
<organism evidence="2 3">
    <name type="scientific">Youngiibacter multivorans</name>
    <dbReference type="NCBI Taxonomy" id="937251"/>
    <lineage>
        <taxon>Bacteria</taxon>
        <taxon>Bacillati</taxon>
        <taxon>Bacillota</taxon>
        <taxon>Clostridia</taxon>
        <taxon>Eubacteriales</taxon>
        <taxon>Clostridiaceae</taxon>
        <taxon>Youngiibacter</taxon>
    </lineage>
</organism>
<keyword evidence="3" id="KW-1185">Reference proteome</keyword>
<dbReference type="Gene3D" id="1.10.150.650">
    <property type="match status" value="1"/>
</dbReference>
<accession>A0ABS4G263</accession>
<dbReference type="SMART" id="SM00481">
    <property type="entry name" value="POLIIIAc"/>
    <property type="match status" value="1"/>
</dbReference>
<dbReference type="InterPro" id="IPR004013">
    <property type="entry name" value="PHP_dom"/>
</dbReference>
<proteinExistence type="predicted"/>
<dbReference type="EMBL" id="JAGGKC010000005">
    <property type="protein sequence ID" value="MBP1918440.1"/>
    <property type="molecule type" value="Genomic_DNA"/>
</dbReference>
<evidence type="ECO:0000313" key="3">
    <source>
        <dbReference type="Proteomes" id="UP001519271"/>
    </source>
</evidence>
<dbReference type="InterPro" id="IPR003141">
    <property type="entry name" value="Pol/His_phosphatase_N"/>
</dbReference>
<dbReference type="RefSeq" id="WP_209458671.1">
    <property type="nucleotide sequence ID" value="NZ_JAGGKC010000005.1"/>
</dbReference>
<dbReference type="PANTHER" id="PTHR42924:SF3">
    <property type="entry name" value="POLYMERASE_HISTIDINOL PHOSPHATASE N-TERMINAL DOMAIN-CONTAINING PROTEIN"/>
    <property type="match status" value="1"/>
</dbReference>
<gene>
    <name evidence="2" type="ORF">J2Z34_000912</name>
</gene>
<sequence>MRLELHCHTTASDGRLTPDELMALAVKEGLDTLAVTDHDTTAALPRLAELSMESGVKLIPGIELTTSRNEESIHVLGYFTDESYKNTELCEFLQDKYTHRNDRVKKMLKLLKQHFEIDLDYDEIRNNSTGVLTRVHVAKEITKLYKQYTLDYIFDNFISKDSPAYVENQYLPVEEGIKLLKGYGCVVVLAHPVIYKKNTLEDLLEYDFDGLECYYFLNNEELTNKSLLLARQKNLLVTAGSDYHGIKGDRKHGYLASIEYDPEHLVPFLSRFM</sequence>
<dbReference type="Gene3D" id="3.20.20.140">
    <property type="entry name" value="Metal-dependent hydrolases"/>
    <property type="match status" value="1"/>
</dbReference>
<name>A0ABS4G263_9CLOT</name>
<evidence type="ECO:0000259" key="1">
    <source>
        <dbReference type="SMART" id="SM00481"/>
    </source>
</evidence>
<comment type="caution">
    <text evidence="2">The sequence shown here is derived from an EMBL/GenBank/DDBJ whole genome shotgun (WGS) entry which is preliminary data.</text>
</comment>
<dbReference type="Proteomes" id="UP001519271">
    <property type="component" value="Unassembled WGS sequence"/>
</dbReference>
<dbReference type="InterPro" id="IPR016195">
    <property type="entry name" value="Pol/histidinol_Pase-like"/>
</dbReference>
<reference evidence="2 3" key="1">
    <citation type="submission" date="2021-03" db="EMBL/GenBank/DDBJ databases">
        <title>Genomic Encyclopedia of Type Strains, Phase IV (KMG-IV): sequencing the most valuable type-strain genomes for metagenomic binning, comparative biology and taxonomic classification.</title>
        <authorList>
            <person name="Goeker M."/>
        </authorList>
    </citation>
    <scope>NUCLEOTIDE SEQUENCE [LARGE SCALE GENOMIC DNA]</scope>
    <source>
        <strain evidence="2 3">DSM 6139</strain>
    </source>
</reference>
<dbReference type="Pfam" id="PF02811">
    <property type="entry name" value="PHP"/>
    <property type="match status" value="1"/>
</dbReference>
<dbReference type="PANTHER" id="PTHR42924">
    <property type="entry name" value="EXONUCLEASE"/>
    <property type="match status" value="1"/>
</dbReference>
<dbReference type="CDD" id="cd07438">
    <property type="entry name" value="PHP_HisPPase_AMP"/>
    <property type="match status" value="1"/>
</dbReference>
<feature type="domain" description="Polymerase/histidinol phosphatase N-terminal" evidence="1">
    <location>
        <begin position="3"/>
        <end position="68"/>
    </location>
</feature>
<dbReference type="InterPro" id="IPR052018">
    <property type="entry name" value="PHP_domain"/>
</dbReference>
<protein>
    <submittedName>
        <fullName evidence="2">Metal-dependent phosphoesterase TrpH</fullName>
    </submittedName>
</protein>
<dbReference type="SUPFAM" id="SSF89550">
    <property type="entry name" value="PHP domain-like"/>
    <property type="match status" value="1"/>
</dbReference>